<dbReference type="EMBL" id="JAUIZM010000006">
    <property type="protein sequence ID" value="KAK1380825.1"/>
    <property type="molecule type" value="Genomic_DNA"/>
</dbReference>
<dbReference type="AlphaFoldDB" id="A0AAD8I8N5"/>
<proteinExistence type="predicted"/>
<evidence type="ECO:0000313" key="3">
    <source>
        <dbReference type="Proteomes" id="UP001237642"/>
    </source>
</evidence>
<accession>A0AAD8I8N5</accession>
<feature type="chain" id="PRO_5042003325" description="Secreted protein" evidence="1">
    <location>
        <begin position="28"/>
        <end position="111"/>
    </location>
</feature>
<keyword evidence="1" id="KW-0732">Signal</keyword>
<protein>
    <recommendedName>
        <fullName evidence="4">Secreted protein</fullName>
    </recommendedName>
</protein>
<keyword evidence="3" id="KW-1185">Reference proteome</keyword>
<feature type="signal peptide" evidence="1">
    <location>
        <begin position="1"/>
        <end position="27"/>
    </location>
</feature>
<evidence type="ECO:0000256" key="1">
    <source>
        <dbReference type="SAM" id="SignalP"/>
    </source>
</evidence>
<organism evidence="2 3">
    <name type="scientific">Heracleum sosnowskyi</name>
    <dbReference type="NCBI Taxonomy" id="360622"/>
    <lineage>
        <taxon>Eukaryota</taxon>
        <taxon>Viridiplantae</taxon>
        <taxon>Streptophyta</taxon>
        <taxon>Embryophyta</taxon>
        <taxon>Tracheophyta</taxon>
        <taxon>Spermatophyta</taxon>
        <taxon>Magnoliopsida</taxon>
        <taxon>eudicotyledons</taxon>
        <taxon>Gunneridae</taxon>
        <taxon>Pentapetalae</taxon>
        <taxon>asterids</taxon>
        <taxon>campanulids</taxon>
        <taxon>Apiales</taxon>
        <taxon>Apiaceae</taxon>
        <taxon>Apioideae</taxon>
        <taxon>apioid superclade</taxon>
        <taxon>Tordylieae</taxon>
        <taxon>Tordyliinae</taxon>
        <taxon>Heracleum</taxon>
    </lineage>
</organism>
<evidence type="ECO:0008006" key="4">
    <source>
        <dbReference type="Google" id="ProtNLM"/>
    </source>
</evidence>
<reference evidence="2" key="2">
    <citation type="submission" date="2023-05" db="EMBL/GenBank/DDBJ databases">
        <authorList>
            <person name="Schelkunov M.I."/>
        </authorList>
    </citation>
    <scope>NUCLEOTIDE SEQUENCE</scope>
    <source>
        <strain evidence="2">Hsosn_3</strain>
        <tissue evidence="2">Leaf</tissue>
    </source>
</reference>
<gene>
    <name evidence="2" type="ORF">POM88_027569</name>
</gene>
<dbReference type="Proteomes" id="UP001237642">
    <property type="component" value="Unassembled WGS sequence"/>
</dbReference>
<comment type="caution">
    <text evidence="2">The sequence shown here is derived from an EMBL/GenBank/DDBJ whole genome shotgun (WGS) entry which is preliminary data.</text>
</comment>
<sequence length="111" mass="12152">MPYSPILVSLLVLKVALLCCSTHGAQSTNKIGNGYRLISIQDSPDGGLVGHYQVKQKNNVYGPDISMLKLYVKQVLKSLLNHNKSTIIKHISMNVLFKSIVECLLVIGSVT</sequence>
<name>A0AAD8I8N5_9APIA</name>
<reference evidence="2" key="1">
    <citation type="submission" date="2023-02" db="EMBL/GenBank/DDBJ databases">
        <title>Genome of toxic invasive species Heracleum sosnowskyi carries increased number of genes despite the absence of recent whole-genome duplications.</title>
        <authorList>
            <person name="Schelkunov M."/>
            <person name="Shtratnikova V."/>
            <person name="Makarenko M."/>
            <person name="Klepikova A."/>
            <person name="Omelchenko D."/>
            <person name="Novikova G."/>
            <person name="Obukhova E."/>
            <person name="Bogdanov V."/>
            <person name="Penin A."/>
            <person name="Logacheva M."/>
        </authorList>
    </citation>
    <scope>NUCLEOTIDE SEQUENCE</scope>
    <source>
        <strain evidence="2">Hsosn_3</strain>
        <tissue evidence="2">Leaf</tissue>
    </source>
</reference>
<evidence type="ECO:0000313" key="2">
    <source>
        <dbReference type="EMBL" id="KAK1380825.1"/>
    </source>
</evidence>